<dbReference type="GO" id="GO:0008841">
    <property type="term" value="F:dihydrofolate synthase activity"/>
    <property type="evidence" value="ECO:0007669"/>
    <property type="project" value="TreeGrafter"/>
</dbReference>
<keyword evidence="3" id="KW-0479">Metal-binding</keyword>
<dbReference type="SUPFAM" id="SSF53623">
    <property type="entry name" value="MurD-like peptide ligases, catalytic domain"/>
    <property type="match status" value="1"/>
</dbReference>
<evidence type="ECO:0000256" key="6">
    <source>
        <dbReference type="ARBA" id="ARBA00022842"/>
    </source>
</evidence>
<dbReference type="PROSITE" id="PS01012">
    <property type="entry name" value="FOLYLPOLYGLU_SYNT_2"/>
    <property type="match status" value="1"/>
</dbReference>
<evidence type="ECO:0000256" key="5">
    <source>
        <dbReference type="ARBA" id="ARBA00022840"/>
    </source>
</evidence>
<dbReference type="InterPro" id="IPR018109">
    <property type="entry name" value="Folylpolyglutamate_synth_CS"/>
</dbReference>
<dbReference type="Gene3D" id="3.90.190.20">
    <property type="entry name" value="Mur ligase, C-terminal domain"/>
    <property type="match status" value="1"/>
</dbReference>
<keyword evidence="8" id="KW-1185">Reference proteome</keyword>
<keyword evidence="2 7" id="KW-0436">Ligase</keyword>
<dbReference type="UniPathway" id="UPA00850"/>
<keyword evidence="5" id="KW-0067">ATP-binding</keyword>
<reference evidence="8" key="1">
    <citation type="journal article" date="2020" name="Stud. Mycol.">
        <title>101 Dothideomycetes genomes: A test case for predicting lifestyles and emergence of pathogens.</title>
        <authorList>
            <person name="Haridas S."/>
            <person name="Albert R."/>
            <person name="Binder M."/>
            <person name="Bloem J."/>
            <person name="LaButti K."/>
            <person name="Salamov A."/>
            <person name="Andreopoulos B."/>
            <person name="Baker S."/>
            <person name="Barry K."/>
            <person name="Bills G."/>
            <person name="Bluhm B."/>
            <person name="Cannon C."/>
            <person name="Castanera R."/>
            <person name="Culley D."/>
            <person name="Daum C."/>
            <person name="Ezra D."/>
            <person name="Gonzalez J."/>
            <person name="Henrissat B."/>
            <person name="Kuo A."/>
            <person name="Liang C."/>
            <person name="Lipzen A."/>
            <person name="Lutzoni F."/>
            <person name="Magnuson J."/>
            <person name="Mondo S."/>
            <person name="Nolan M."/>
            <person name="Ohm R."/>
            <person name="Pangilinan J."/>
            <person name="Park H.-J."/>
            <person name="Ramirez L."/>
            <person name="Alfaro M."/>
            <person name="Sun H."/>
            <person name="Tritt A."/>
            <person name="Yoshinaga Y."/>
            <person name="Zwiers L.-H."/>
            <person name="Turgeon B."/>
            <person name="Goodwin S."/>
            <person name="Spatafora J."/>
            <person name="Crous P."/>
            <person name="Grigoriev I."/>
        </authorList>
    </citation>
    <scope>NUCLEOTIDE SEQUENCE [LARGE SCALE GENOMIC DNA]</scope>
    <source>
        <strain evidence="8">CECT 20119</strain>
    </source>
</reference>
<proteinExistence type="inferred from homology"/>
<dbReference type="AlphaFoldDB" id="A0A6A6G351"/>
<keyword evidence="4" id="KW-0547">Nucleotide-binding</keyword>
<keyword evidence="6" id="KW-0460">Magnesium</keyword>
<dbReference type="GO" id="GO:0005739">
    <property type="term" value="C:mitochondrion"/>
    <property type="evidence" value="ECO:0007669"/>
    <property type="project" value="TreeGrafter"/>
</dbReference>
<dbReference type="GO" id="GO:0005524">
    <property type="term" value="F:ATP binding"/>
    <property type="evidence" value="ECO:0007669"/>
    <property type="project" value="UniProtKB-KW"/>
</dbReference>
<dbReference type="OrthoDB" id="5212574at2759"/>
<dbReference type="EMBL" id="ML992513">
    <property type="protein sequence ID" value="KAF2220074.1"/>
    <property type="molecule type" value="Genomic_DNA"/>
</dbReference>
<dbReference type="InterPro" id="IPR001645">
    <property type="entry name" value="Folylpolyglutamate_synth"/>
</dbReference>
<dbReference type="SUPFAM" id="SSF53244">
    <property type="entry name" value="MurD-like peptide ligases, peptide-binding domain"/>
    <property type="match status" value="1"/>
</dbReference>
<dbReference type="PANTHER" id="PTHR11136:SF0">
    <property type="entry name" value="DIHYDROFOLATE SYNTHETASE-RELATED"/>
    <property type="match status" value="1"/>
</dbReference>
<protein>
    <submittedName>
        <fullName evidence="7">Mur ligase</fullName>
    </submittedName>
</protein>
<dbReference type="Proteomes" id="UP000799538">
    <property type="component" value="Unassembled WGS sequence"/>
</dbReference>
<evidence type="ECO:0000256" key="3">
    <source>
        <dbReference type="ARBA" id="ARBA00022723"/>
    </source>
</evidence>
<dbReference type="InterPro" id="IPR036615">
    <property type="entry name" value="Mur_ligase_C_dom_sf"/>
</dbReference>
<dbReference type="GO" id="GO:0004326">
    <property type="term" value="F:tetrahydrofolylpolyglutamate synthase activity"/>
    <property type="evidence" value="ECO:0007669"/>
    <property type="project" value="InterPro"/>
</dbReference>
<evidence type="ECO:0000256" key="1">
    <source>
        <dbReference type="ARBA" id="ARBA00008276"/>
    </source>
</evidence>
<evidence type="ECO:0000313" key="8">
    <source>
        <dbReference type="Proteomes" id="UP000799538"/>
    </source>
</evidence>
<comment type="similarity">
    <text evidence="1">Belongs to the folylpolyglutamate synthase family.</text>
</comment>
<dbReference type="PANTHER" id="PTHR11136">
    <property type="entry name" value="FOLYLPOLYGLUTAMATE SYNTHASE-RELATED"/>
    <property type="match status" value="1"/>
</dbReference>
<dbReference type="InterPro" id="IPR036565">
    <property type="entry name" value="Mur-like_cat_sf"/>
</dbReference>
<gene>
    <name evidence="7" type="ORF">BDZ85DRAFT_267153</name>
</gene>
<organism evidence="7 8">
    <name type="scientific">Elsinoe ampelina</name>
    <dbReference type="NCBI Taxonomy" id="302913"/>
    <lineage>
        <taxon>Eukaryota</taxon>
        <taxon>Fungi</taxon>
        <taxon>Dikarya</taxon>
        <taxon>Ascomycota</taxon>
        <taxon>Pezizomycotina</taxon>
        <taxon>Dothideomycetes</taxon>
        <taxon>Dothideomycetidae</taxon>
        <taxon>Myriangiales</taxon>
        <taxon>Elsinoaceae</taxon>
        <taxon>Elsinoe</taxon>
    </lineage>
</organism>
<dbReference type="GO" id="GO:0005829">
    <property type="term" value="C:cytosol"/>
    <property type="evidence" value="ECO:0007669"/>
    <property type="project" value="TreeGrafter"/>
</dbReference>
<evidence type="ECO:0000313" key="7">
    <source>
        <dbReference type="EMBL" id="KAF2220074.1"/>
    </source>
</evidence>
<dbReference type="GO" id="GO:0046872">
    <property type="term" value="F:metal ion binding"/>
    <property type="evidence" value="ECO:0007669"/>
    <property type="project" value="UniProtKB-KW"/>
</dbReference>
<sequence length="458" mass="50135">MIELGLVRIHKLLAHTSLPWRAIHVAGTNGKGSVCAYVSAMLTHYNTSELIRHTGHKPMVHARFTSPHLIDRWDCITINENVVSKSIFDEVEAQVKDRNQQHGIGASEFEVLTATAFEIFTRAKVDIGVVEVGMGGRLDATNILGQPLPEDVETDLAGDWSSHRPLPLATAITAIGLDHQKFLGSSIEDIAREKAGILKPRVPVIAARQAESSVERVLVELATALSAGDMSFVSDRTTLEDVWTENGQPAVVTENRPIQARWPNGAIAVQLVWKALSQLGRLDRVPSALLLQTLKDICQIPGQTRWAGRLETINLSPITDRKTTALLDGAHNAQSAQMLRKHLDQLGREKTTWIVAASQGKDLAEMLQILLQEGDTVFAVEFGPVDGMPWVMPQDSLDIAKDAGSLIRGQHQAYGRDVLRAVKDASLKEGRVVIAGSLYLVGDVLRLLRQFERGASQT</sequence>
<name>A0A6A6G351_9PEZI</name>
<dbReference type="Gene3D" id="3.40.1190.10">
    <property type="entry name" value="Mur-like, catalytic domain"/>
    <property type="match status" value="1"/>
</dbReference>
<evidence type="ECO:0000256" key="2">
    <source>
        <dbReference type="ARBA" id="ARBA00022598"/>
    </source>
</evidence>
<evidence type="ECO:0000256" key="4">
    <source>
        <dbReference type="ARBA" id="ARBA00022741"/>
    </source>
</evidence>
<accession>A0A6A6G351</accession>